<reference evidence="7 8" key="1">
    <citation type="submission" date="2018-07" db="EMBL/GenBank/DDBJ databases">
        <title>The use of a cohorting ward and systematic surveillance cultures for the control of a Klebsiella pneumoniae carbapenemase (KPC)-producing Enterobacteriaceae outbreak.</title>
        <authorList>
            <person name="Doi Y."/>
        </authorList>
    </citation>
    <scope>NUCLEOTIDE SEQUENCE [LARGE SCALE GENOMIC DNA]</scope>
    <source>
        <strain evidence="7 8">1-RC-17-04017</strain>
    </source>
</reference>
<keyword evidence="4 5" id="KW-0472">Membrane</keyword>
<name>A0ABD7GSI7_9ENTR</name>
<dbReference type="EMBL" id="QRBW01000051">
    <property type="protein sequence ID" value="RDT58008.1"/>
    <property type="molecule type" value="Genomic_DNA"/>
</dbReference>
<protein>
    <submittedName>
        <fullName evidence="7">NINE protein</fullName>
    </submittedName>
</protein>
<dbReference type="Pfam" id="PF05154">
    <property type="entry name" value="TM2"/>
    <property type="match status" value="1"/>
</dbReference>
<dbReference type="Proteomes" id="UP000255291">
    <property type="component" value="Unassembled WGS sequence"/>
</dbReference>
<dbReference type="AlphaFoldDB" id="A0ABD7GSI7"/>
<evidence type="ECO:0000313" key="8">
    <source>
        <dbReference type="Proteomes" id="UP000255291"/>
    </source>
</evidence>
<feature type="transmembrane region" description="Helical" evidence="5">
    <location>
        <begin position="35"/>
        <end position="54"/>
    </location>
</feature>
<gene>
    <name evidence="7" type="ORF">DXF87_19965</name>
</gene>
<keyword evidence="3 5" id="KW-1133">Transmembrane helix</keyword>
<evidence type="ECO:0000313" key="7">
    <source>
        <dbReference type="EMBL" id="RDT58008.1"/>
    </source>
</evidence>
<dbReference type="InterPro" id="IPR007829">
    <property type="entry name" value="TM2"/>
</dbReference>
<evidence type="ECO:0000256" key="3">
    <source>
        <dbReference type="ARBA" id="ARBA00022989"/>
    </source>
</evidence>
<dbReference type="GO" id="GO:0016020">
    <property type="term" value="C:membrane"/>
    <property type="evidence" value="ECO:0007669"/>
    <property type="project" value="UniProtKB-SubCell"/>
</dbReference>
<accession>A0ABD7GSI7</accession>
<evidence type="ECO:0000256" key="1">
    <source>
        <dbReference type="ARBA" id="ARBA00004141"/>
    </source>
</evidence>
<proteinExistence type="predicted"/>
<dbReference type="RefSeq" id="WP_115465539.1">
    <property type="nucleotide sequence ID" value="NZ_JBMPAF010000007.1"/>
</dbReference>
<sequence>MSTVFCRACGHALHESATDCPSCGAKQQVYTKSKVTAVLLCFFFGFMGIHRFYLGRPFSGVMYILFCWTGITFFVAFIEFIILLCTSEQEINRKYGVKK</sequence>
<evidence type="ECO:0000256" key="2">
    <source>
        <dbReference type="ARBA" id="ARBA00022692"/>
    </source>
</evidence>
<feature type="domain" description="TM2" evidence="6">
    <location>
        <begin position="32"/>
        <end position="81"/>
    </location>
</feature>
<evidence type="ECO:0000256" key="5">
    <source>
        <dbReference type="SAM" id="Phobius"/>
    </source>
</evidence>
<feature type="transmembrane region" description="Helical" evidence="5">
    <location>
        <begin position="60"/>
        <end position="85"/>
    </location>
</feature>
<comment type="caution">
    <text evidence="7">The sequence shown here is derived from an EMBL/GenBank/DDBJ whole genome shotgun (WGS) entry which is preliminary data.</text>
</comment>
<evidence type="ECO:0000259" key="6">
    <source>
        <dbReference type="Pfam" id="PF05154"/>
    </source>
</evidence>
<keyword evidence="2 5" id="KW-0812">Transmembrane</keyword>
<evidence type="ECO:0000256" key="4">
    <source>
        <dbReference type="ARBA" id="ARBA00023136"/>
    </source>
</evidence>
<organism evidence="7 8">
    <name type="scientific">Enterobacter roggenkampii</name>
    <dbReference type="NCBI Taxonomy" id="1812935"/>
    <lineage>
        <taxon>Bacteria</taxon>
        <taxon>Pseudomonadati</taxon>
        <taxon>Pseudomonadota</taxon>
        <taxon>Gammaproteobacteria</taxon>
        <taxon>Enterobacterales</taxon>
        <taxon>Enterobacteriaceae</taxon>
        <taxon>Enterobacter</taxon>
        <taxon>Enterobacter cloacae complex</taxon>
    </lineage>
</organism>
<comment type="subcellular location">
    <subcellularLocation>
        <location evidence="1">Membrane</location>
        <topology evidence="1">Multi-pass membrane protein</topology>
    </subcellularLocation>
</comment>